<evidence type="ECO:0000259" key="2">
    <source>
        <dbReference type="SMART" id="SM00909"/>
    </source>
</evidence>
<feature type="chain" id="PRO_5038633107" evidence="1">
    <location>
        <begin position="21"/>
        <end position="182"/>
    </location>
</feature>
<dbReference type="Proteomes" id="UP000183952">
    <property type="component" value="Unassembled WGS sequence"/>
</dbReference>
<dbReference type="Pfam" id="PF10646">
    <property type="entry name" value="Germane"/>
    <property type="match status" value="1"/>
</dbReference>
<protein>
    <submittedName>
        <fullName evidence="3">Sporulation and spore germination</fullName>
    </submittedName>
</protein>
<reference evidence="3 4" key="1">
    <citation type="submission" date="2016-11" db="EMBL/GenBank/DDBJ databases">
        <authorList>
            <person name="Jaros S."/>
            <person name="Januszkiewicz K."/>
            <person name="Wedrychowicz H."/>
        </authorList>
    </citation>
    <scope>NUCLEOTIDE SEQUENCE [LARGE SCALE GENOMIC DNA]</scope>
    <source>
        <strain evidence="3 4">DSM 3090</strain>
    </source>
</reference>
<dbReference type="EMBL" id="FRAD01000037">
    <property type="protein sequence ID" value="SHK52735.1"/>
    <property type="molecule type" value="Genomic_DNA"/>
</dbReference>
<dbReference type="PROSITE" id="PS51257">
    <property type="entry name" value="PROKAR_LIPOPROTEIN"/>
    <property type="match status" value="1"/>
</dbReference>
<evidence type="ECO:0000313" key="3">
    <source>
        <dbReference type="EMBL" id="SHK52735.1"/>
    </source>
</evidence>
<evidence type="ECO:0000313" key="4">
    <source>
        <dbReference type="Proteomes" id="UP000183952"/>
    </source>
</evidence>
<dbReference type="InterPro" id="IPR019606">
    <property type="entry name" value="GerMN"/>
</dbReference>
<proteinExistence type="predicted"/>
<dbReference type="OrthoDB" id="9809406at2"/>
<feature type="signal peptide" evidence="1">
    <location>
        <begin position="1"/>
        <end position="20"/>
    </location>
</feature>
<evidence type="ECO:0000256" key="1">
    <source>
        <dbReference type="SAM" id="SignalP"/>
    </source>
</evidence>
<keyword evidence="4" id="KW-1185">Reference proteome</keyword>
<feature type="domain" description="GerMN" evidence="2">
    <location>
        <begin position="75"/>
        <end position="164"/>
    </location>
</feature>
<accession>A0A1M6T719</accession>
<dbReference type="AlphaFoldDB" id="A0A1M6T719"/>
<gene>
    <name evidence="3" type="ORF">SAMN02745248_02743</name>
</gene>
<dbReference type="STRING" id="1121331.SAMN02745248_02743"/>
<keyword evidence="1" id="KW-0732">Signal</keyword>
<sequence>MKSKLVTMLAIMVMAFSLVACTKKGNEAVKPSTQNSVQEENGNSESKKEVFSLYFPDDNAEYVVEEKREIENPDAMKVLKELQKGSVERNKKFMFSDDIKIKNVDIKDKIATIDFDESINGKITGSAGEILTINSITNSLILNESLGIEKVRFTQNGKLMESIGGHVDTSEPLGPSKEMIKK</sequence>
<organism evidence="3 4">
    <name type="scientific">Hathewaya proteolytica DSM 3090</name>
    <dbReference type="NCBI Taxonomy" id="1121331"/>
    <lineage>
        <taxon>Bacteria</taxon>
        <taxon>Bacillati</taxon>
        <taxon>Bacillota</taxon>
        <taxon>Clostridia</taxon>
        <taxon>Eubacteriales</taxon>
        <taxon>Clostridiaceae</taxon>
        <taxon>Hathewaya</taxon>
    </lineage>
</organism>
<dbReference type="SMART" id="SM00909">
    <property type="entry name" value="Germane"/>
    <property type="match status" value="1"/>
</dbReference>
<name>A0A1M6T719_9CLOT</name>
<dbReference type="RefSeq" id="WP_072904605.1">
    <property type="nucleotide sequence ID" value="NZ_FRAD01000037.1"/>
</dbReference>